<evidence type="ECO:0000259" key="1">
    <source>
        <dbReference type="Pfam" id="PF01243"/>
    </source>
</evidence>
<protein>
    <recommendedName>
        <fullName evidence="1">Pyridoxamine 5'-phosphate oxidase N-terminal domain-containing protein</fullName>
    </recommendedName>
</protein>
<sequence length="190" mass="21097">MGKVFEVLDQTLIEFIQQQKVFFVASAPLAADGHVNVSPKGYDSLAVLSNTSVAWLDMGGSGIESMSHTRENGRMTLMFCAFTGPANILRLYGKAEVVQFDDPGFAELLAKFPAHDKARNIFTLQIDRIADACGWGVPFMDFVEEREQLKLYHANPKRDRACWHDRFRTNNATSIDGLPGIKPATEPDTS</sequence>
<accession>A0A3B0RKG8</accession>
<name>A0A3B0RKG8_9ZZZZ</name>
<dbReference type="SUPFAM" id="SSF50475">
    <property type="entry name" value="FMN-binding split barrel"/>
    <property type="match status" value="1"/>
</dbReference>
<dbReference type="AlphaFoldDB" id="A0A3B0RKG8"/>
<reference evidence="2" key="1">
    <citation type="submission" date="2018-06" db="EMBL/GenBank/DDBJ databases">
        <authorList>
            <person name="Zhirakovskaya E."/>
        </authorList>
    </citation>
    <scope>NUCLEOTIDE SEQUENCE</scope>
</reference>
<dbReference type="Pfam" id="PF01243">
    <property type="entry name" value="PNPOx_N"/>
    <property type="match status" value="1"/>
</dbReference>
<dbReference type="InterPro" id="IPR012349">
    <property type="entry name" value="Split_barrel_FMN-bd"/>
</dbReference>
<evidence type="ECO:0000313" key="2">
    <source>
        <dbReference type="EMBL" id="VAV92232.1"/>
    </source>
</evidence>
<dbReference type="PANTHER" id="PTHR39336">
    <property type="entry name" value="PYRIDOXAMINE PHOSPHATE OXIDASE FAMILY PROTEIN (AFU_ORTHOLOGUE AFUA_6G11440)"/>
    <property type="match status" value="1"/>
</dbReference>
<dbReference type="PANTHER" id="PTHR39336:SF1">
    <property type="entry name" value="PYRIDOXAMINE PHOSPHATE OXIDASE FAMILY PROTEIN (AFU_ORTHOLOGUE AFUA_6G11440)"/>
    <property type="match status" value="1"/>
</dbReference>
<feature type="domain" description="Pyridoxamine 5'-phosphate oxidase N-terminal" evidence="1">
    <location>
        <begin position="9"/>
        <end position="130"/>
    </location>
</feature>
<organism evidence="2">
    <name type="scientific">hydrothermal vent metagenome</name>
    <dbReference type="NCBI Taxonomy" id="652676"/>
    <lineage>
        <taxon>unclassified sequences</taxon>
        <taxon>metagenomes</taxon>
        <taxon>ecological metagenomes</taxon>
    </lineage>
</organism>
<gene>
    <name evidence="2" type="ORF">MNBD_ALPHA06-1903</name>
</gene>
<dbReference type="EMBL" id="UOEE01000139">
    <property type="protein sequence ID" value="VAV92232.1"/>
    <property type="molecule type" value="Genomic_DNA"/>
</dbReference>
<proteinExistence type="predicted"/>
<dbReference type="Gene3D" id="2.30.110.10">
    <property type="entry name" value="Electron Transport, Fmn-binding Protein, Chain A"/>
    <property type="match status" value="1"/>
</dbReference>
<dbReference type="InterPro" id="IPR011576">
    <property type="entry name" value="Pyridox_Oxase_N"/>
</dbReference>